<organism evidence="2 3">
    <name type="scientific">Puccinia coronata f. sp. avenae</name>
    <dbReference type="NCBI Taxonomy" id="200324"/>
    <lineage>
        <taxon>Eukaryota</taxon>
        <taxon>Fungi</taxon>
        <taxon>Dikarya</taxon>
        <taxon>Basidiomycota</taxon>
        <taxon>Pucciniomycotina</taxon>
        <taxon>Pucciniomycetes</taxon>
        <taxon>Pucciniales</taxon>
        <taxon>Pucciniaceae</taxon>
        <taxon>Puccinia</taxon>
    </lineage>
</organism>
<feature type="region of interest" description="Disordered" evidence="1">
    <location>
        <begin position="525"/>
        <end position="591"/>
    </location>
</feature>
<feature type="compositionally biased region" description="Pro residues" evidence="1">
    <location>
        <begin position="649"/>
        <end position="662"/>
    </location>
</feature>
<dbReference type="AlphaFoldDB" id="A0A2N5TKB2"/>
<protein>
    <submittedName>
        <fullName evidence="2">Uncharacterized protein</fullName>
    </submittedName>
</protein>
<gene>
    <name evidence="2" type="ORF">PCASD_26513</name>
</gene>
<reference evidence="2 3" key="1">
    <citation type="submission" date="2017-11" db="EMBL/GenBank/DDBJ databases">
        <title>De novo assembly and phasing of dikaryotic genomes from two isolates of Puccinia coronata f. sp. avenae, the causal agent of oat crown rust.</title>
        <authorList>
            <person name="Miller M.E."/>
            <person name="Zhang Y."/>
            <person name="Omidvar V."/>
            <person name="Sperschneider J."/>
            <person name="Schwessinger B."/>
            <person name="Raley C."/>
            <person name="Palmer J.M."/>
            <person name="Garnica D."/>
            <person name="Upadhyaya N."/>
            <person name="Rathjen J."/>
            <person name="Taylor J.M."/>
            <person name="Park R.F."/>
            <person name="Dodds P.N."/>
            <person name="Hirsch C.D."/>
            <person name="Kianian S.F."/>
            <person name="Figueroa M."/>
        </authorList>
    </citation>
    <scope>NUCLEOTIDE SEQUENCE [LARGE SCALE GENOMIC DNA]</scope>
    <source>
        <strain evidence="2">12SD80</strain>
    </source>
</reference>
<feature type="region of interest" description="Disordered" evidence="1">
    <location>
        <begin position="640"/>
        <end position="711"/>
    </location>
</feature>
<evidence type="ECO:0000313" key="3">
    <source>
        <dbReference type="Proteomes" id="UP000235392"/>
    </source>
</evidence>
<comment type="caution">
    <text evidence="2">The sequence shown here is derived from an EMBL/GenBank/DDBJ whole genome shotgun (WGS) entry which is preliminary data.</text>
</comment>
<dbReference type="EMBL" id="PGCI01000495">
    <property type="protein sequence ID" value="PLW25952.1"/>
    <property type="molecule type" value="Genomic_DNA"/>
</dbReference>
<proteinExistence type="predicted"/>
<dbReference type="PANTHER" id="PTHR33246">
    <property type="entry name" value="CCHC-TYPE DOMAIN-CONTAINING PROTEIN"/>
    <property type="match status" value="1"/>
</dbReference>
<sequence length="711" mass="79080">MVLGQRCSGGVFTPPEVLWRCVYTSRGALEVCLHLQRCSGGVFTPPEVLWRCVYTSRGALEVCLHLQRCSGGVFTPPEVLWRCVYTSRGALEVCLHLQRCSGGVFTPPEVLWRCVYTSRGALEVCLHLQRCSGGVFTPPEVLWRCVYTSRGALEVCLHLQRCSGGVFTPPEVLWRCVYTSRGALEVCLHLQRCSGGVFTPPEVLWSLYLVPGAADVKGFSHPFRLTHPNRVWLLQRDKQDKNTNKDLILPIEKALIMVTKQTPAGSSNKNKTFKQPVMVTDTSTHPALKLSGIEHLKPPGQDSNYLDWRFVIKYHFKATGVAYTLQKLEPKDRPDTWDQDNVAVCAVISRTIHAANIRYIRMYKDDALGMWQSLAKAHQDTTSGARMYWLRKFTLAKMESEDMKTHLEEMSSRFEHLSSVVNSKKPLTLEDIYSSSLITSLPSDWFPCVSAIMNKERVAPLLIISALKQEALRQKSRQEDKSTYISVSKASTGTEDKSQLHCSFCKRNGHNLEHCFTAGQILANHHSRQKQEDRSASSSNKPKTNKSKKAEKAGNTTVVQIGGEYSSKADDSDDSGSSVGAKQQTARNAQPLHNIESYQLTLPSFPHPTPPDDLDLPLLNIQLEARFDRHLQASIHAPGAVEADTGPPVESPPPDSPTPSVPSTPLVHNGNAISPNKISPPTDPDPPDPKESQPPTRRSARTKRQPDRLGN</sequence>
<evidence type="ECO:0000256" key="1">
    <source>
        <dbReference type="SAM" id="MobiDB-lite"/>
    </source>
</evidence>
<name>A0A2N5TKB2_9BASI</name>
<dbReference type="PANTHER" id="PTHR33246:SF51">
    <property type="entry name" value="MYB_SANT-LIKE DOMAIN-CONTAINING PROTEIN"/>
    <property type="match status" value="1"/>
</dbReference>
<dbReference type="Pfam" id="PF14223">
    <property type="entry name" value="Retrotran_gag_2"/>
    <property type="match status" value="1"/>
</dbReference>
<accession>A0A2N5TKB2</accession>
<dbReference type="Proteomes" id="UP000235392">
    <property type="component" value="Unassembled WGS sequence"/>
</dbReference>
<evidence type="ECO:0000313" key="2">
    <source>
        <dbReference type="EMBL" id="PLW25952.1"/>
    </source>
</evidence>